<evidence type="ECO:0000259" key="6">
    <source>
        <dbReference type="PROSITE" id="PS50198"/>
    </source>
</evidence>
<dbReference type="EMBL" id="CP066539">
    <property type="protein sequence ID" value="QRL01703.1"/>
    <property type="molecule type" value="Genomic_DNA"/>
</dbReference>
<evidence type="ECO:0000256" key="5">
    <source>
        <dbReference type="PROSITE-ProRule" id="PRU00278"/>
    </source>
</evidence>
<protein>
    <recommendedName>
        <fullName evidence="3">peptidylprolyl isomerase</fullName>
        <ecNumber evidence="3">5.2.1.8</ecNumber>
    </recommendedName>
</protein>
<reference evidence="7" key="1">
    <citation type="submission" date="2020-12" db="EMBL/GenBank/DDBJ databases">
        <title>Genome reconstruction of Halomonas venusta strain DSM 4743.</title>
        <authorList>
            <person name="Aguirre-Garrido J.F."/>
            <person name="Hernandez-Soto L.M."/>
            <person name="Martinez-Abarca F."/>
        </authorList>
    </citation>
    <scope>NUCLEOTIDE SEQUENCE</scope>
    <source>
        <strain evidence="7">4743</strain>
    </source>
</reference>
<dbReference type="Pfam" id="PF00639">
    <property type="entry name" value="Rotamase"/>
    <property type="match status" value="1"/>
</dbReference>
<evidence type="ECO:0000256" key="1">
    <source>
        <dbReference type="ARBA" id="ARBA00000971"/>
    </source>
</evidence>
<keyword evidence="4 5" id="KW-0697">Rotamase</keyword>
<evidence type="ECO:0000256" key="2">
    <source>
        <dbReference type="ARBA" id="ARBA00007656"/>
    </source>
</evidence>
<dbReference type="SUPFAM" id="SSF54534">
    <property type="entry name" value="FKBP-like"/>
    <property type="match status" value="1"/>
</dbReference>
<comment type="similarity">
    <text evidence="2">Belongs to the PpiC/parvulin rotamase family.</text>
</comment>
<organism evidence="7 8">
    <name type="scientific">Vreelandella venusta</name>
    <dbReference type="NCBI Taxonomy" id="44935"/>
    <lineage>
        <taxon>Bacteria</taxon>
        <taxon>Pseudomonadati</taxon>
        <taxon>Pseudomonadota</taxon>
        <taxon>Gammaproteobacteria</taxon>
        <taxon>Oceanospirillales</taxon>
        <taxon>Halomonadaceae</taxon>
        <taxon>Vreelandella</taxon>
    </lineage>
</organism>
<feature type="domain" description="PpiC" evidence="6">
    <location>
        <begin position="121"/>
        <end position="222"/>
    </location>
</feature>
<evidence type="ECO:0000256" key="4">
    <source>
        <dbReference type="ARBA" id="ARBA00023110"/>
    </source>
</evidence>
<comment type="catalytic activity">
    <reaction evidence="1">
        <text>[protein]-peptidylproline (omega=180) = [protein]-peptidylproline (omega=0)</text>
        <dbReference type="Rhea" id="RHEA:16237"/>
        <dbReference type="Rhea" id="RHEA-COMP:10747"/>
        <dbReference type="Rhea" id="RHEA-COMP:10748"/>
        <dbReference type="ChEBI" id="CHEBI:83833"/>
        <dbReference type="ChEBI" id="CHEBI:83834"/>
        <dbReference type="EC" id="5.2.1.8"/>
    </reaction>
</comment>
<dbReference type="Proteomes" id="UP000663479">
    <property type="component" value="Chromosome"/>
</dbReference>
<dbReference type="PROSITE" id="PS50198">
    <property type="entry name" value="PPIC_PPIASE_2"/>
    <property type="match status" value="1"/>
</dbReference>
<dbReference type="InterPro" id="IPR046357">
    <property type="entry name" value="PPIase_dom_sf"/>
</dbReference>
<dbReference type="PANTHER" id="PTHR47245">
    <property type="entry name" value="PEPTIDYLPROLYL ISOMERASE"/>
    <property type="match status" value="1"/>
</dbReference>
<dbReference type="AlphaFoldDB" id="A0AAQ0CF97"/>
<dbReference type="InterPro" id="IPR000297">
    <property type="entry name" value="PPIase_PpiC"/>
</dbReference>
<gene>
    <name evidence="7" type="ORF">JDS37_10195</name>
</gene>
<dbReference type="InterPro" id="IPR027304">
    <property type="entry name" value="Trigger_fact/SurA_dom_sf"/>
</dbReference>
<dbReference type="PANTHER" id="PTHR47245:SF2">
    <property type="entry name" value="PEPTIDYL-PROLYL CIS-TRANS ISOMERASE HP_0175-RELATED"/>
    <property type="match status" value="1"/>
</dbReference>
<accession>A0AAQ0CF97</accession>
<name>A0AAQ0CF97_9GAMM</name>
<evidence type="ECO:0000313" key="7">
    <source>
        <dbReference type="EMBL" id="QRL01703.1"/>
    </source>
</evidence>
<sequence length="279" mass="31226">MQMIDIEQLPGGVAAPPIRVGDTPIDEATIALEMQYHPAETAEEAQLQAARALVVRELLRQRASVLGLLSTQDAGGEQEISETQEDAAIAALLEQELEVPEPEEADCQRFFDTHRERFSEPVQLRVRHILLAAAPDDSQGRDDAYQLGEKLLEQLNQIPERFAEFARHHSACPSKELDGDLGWLVPGQTVPELDRALQHLPEGLHERPLASRYGWHVISIDERREGRALPFDQVIDRVRHSLREQATRRALRHYLLALESEIGVEGIVLNDDAGGSLMQ</sequence>
<evidence type="ECO:0000256" key="3">
    <source>
        <dbReference type="ARBA" id="ARBA00013194"/>
    </source>
</evidence>
<dbReference type="GO" id="GO:0003755">
    <property type="term" value="F:peptidyl-prolyl cis-trans isomerase activity"/>
    <property type="evidence" value="ECO:0007669"/>
    <property type="project" value="UniProtKB-KW"/>
</dbReference>
<dbReference type="Gene3D" id="3.10.50.40">
    <property type="match status" value="1"/>
</dbReference>
<dbReference type="SUPFAM" id="SSF109998">
    <property type="entry name" value="Triger factor/SurA peptide-binding domain-like"/>
    <property type="match status" value="1"/>
</dbReference>
<dbReference type="EC" id="5.2.1.8" evidence="3"/>
<dbReference type="RefSeq" id="WP_146943631.1">
    <property type="nucleotide sequence ID" value="NZ_BJUL01000006.1"/>
</dbReference>
<keyword evidence="5 7" id="KW-0413">Isomerase</keyword>
<proteinExistence type="inferred from homology"/>
<evidence type="ECO:0000313" key="8">
    <source>
        <dbReference type="Proteomes" id="UP000663479"/>
    </source>
</evidence>
<dbReference type="InterPro" id="IPR050245">
    <property type="entry name" value="PrsA_foldase"/>
</dbReference>